<dbReference type="GO" id="GO:0004791">
    <property type="term" value="F:thioredoxin-disulfide reductase (NADPH) activity"/>
    <property type="evidence" value="ECO:0007669"/>
    <property type="project" value="UniProtKB-EC"/>
</dbReference>
<reference evidence="6" key="1">
    <citation type="submission" date="2019-09" db="EMBL/GenBank/DDBJ databases">
        <title>Antimicrobial potential of Antarctic Bacteria.</title>
        <authorList>
            <person name="Benaud N."/>
            <person name="Edwards R.J."/>
            <person name="Ferrari B.C."/>
        </authorList>
    </citation>
    <scope>NUCLEOTIDE SEQUENCE [LARGE SCALE GENOMIC DNA]</scope>
    <source>
        <strain evidence="6">INR9</strain>
    </source>
</reference>
<evidence type="ECO:0000313" key="5">
    <source>
        <dbReference type="EMBL" id="QNE35209.1"/>
    </source>
</evidence>
<evidence type="ECO:0000256" key="3">
    <source>
        <dbReference type="ARBA" id="ARBA00048132"/>
    </source>
</evidence>
<dbReference type="Gene3D" id="3.50.50.60">
    <property type="entry name" value="FAD/NAD(P)-binding domain"/>
    <property type="match status" value="2"/>
</dbReference>
<gene>
    <name evidence="5" type="ORF">F1C12_08720</name>
</gene>
<dbReference type="PRINTS" id="PR00368">
    <property type="entry name" value="FADPNR"/>
</dbReference>
<feature type="domain" description="FAD/NAD(P)-binding" evidence="4">
    <location>
        <begin position="3"/>
        <end position="288"/>
    </location>
</feature>
<dbReference type="InterPro" id="IPR050097">
    <property type="entry name" value="Ferredoxin-NADP_redctase_2"/>
</dbReference>
<evidence type="ECO:0000256" key="1">
    <source>
        <dbReference type="ARBA" id="ARBA00022630"/>
    </source>
</evidence>
<dbReference type="Pfam" id="PF07992">
    <property type="entry name" value="Pyr_redox_2"/>
    <property type="match status" value="1"/>
</dbReference>
<organism evidence="5 6">
    <name type="scientific">Leifsonia shinshuensis</name>
    <dbReference type="NCBI Taxonomy" id="150026"/>
    <lineage>
        <taxon>Bacteria</taxon>
        <taxon>Bacillati</taxon>
        <taxon>Actinomycetota</taxon>
        <taxon>Actinomycetes</taxon>
        <taxon>Micrococcales</taxon>
        <taxon>Microbacteriaceae</taxon>
        <taxon>Leifsonia</taxon>
    </lineage>
</organism>
<keyword evidence="2" id="KW-0560">Oxidoreductase</keyword>
<accession>A0A7G6Y9P4</accession>
<dbReference type="SUPFAM" id="SSF51905">
    <property type="entry name" value="FAD/NAD(P)-binding domain"/>
    <property type="match status" value="1"/>
</dbReference>
<dbReference type="RefSeq" id="WP_185278371.1">
    <property type="nucleotide sequence ID" value="NZ_CP043641.1"/>
</dbReference>
<dbReference type="InterPro" id="IPR023753">
    <property type="entry name" value="FAD/NAD-binding_dom"/>
</dbReference>
<evidence type="ECO:0000256" key="2">
    <source>
        <dbReference type="ARBA" id="ARBA00023002"/>
    </source>
</evidence>
<dbReference type="KEGG" id="lse:F1C12_08720"/>
<protein>
    <submittedName>
        <fullName evidence="5">NAD(P)/FAD-dependent oxidoreductase</fullName>
    </submittedName>
</protein>
<dbReference type="InterPro" id="IPR036188">
    <property type="entry name" value="FAD/NAD-bd_sf"/>
</dbReference>
<comment type="catalytic activity">
    <reaction evidence="3">
        <text>[thioredoxin]-dithiol + NADP(+) = [thioredoxin]-disulfide + NADPH + H(+)</text>
        <dbReference type="Rhea" id="RHEA:20345"/>
        <dbReference type="Rhea" id="RHEA-COMP:10698"/>
        <dbReference type="Rhea" id="RHEA-COMP:10700"/>
        <dbReference type="ChEBI" id="CHEBI:15378"/>
        <dbReference type="ChEBI" id="CHEBI:29950"/>
        <dbReference type="ChEBI" id="CHEBI:50058"/>
        <dbReference type="ChEBI" id="CHEBI:57783"/>
        <dbReference type="ChEBI" id="CHEBI:58349"/>
        <dbReference type="EC" id="1.8.1.9"/>
    </reaction>
</comment>
<evidence type="ECO:0000313" key="6">
    <source>
        <dbReference type="Proteomes" id="UP000515511"/>
    </source>
</evidence>
<dbReference type="PANTHER" id="PTHR48105">
    <property type="entry name" value="THIOREDOXIN REDUCTASE 1-RELATED-RELATED"/>
    <property type="match status" value="1"/>
</dbReference>
<evidence type="ECO:0000259" key="4">
    <source>
        <dbReference type="Pfam" id="PF07992"/>
    </source>
</evidence>
<dbReference type="AlphaFoldDB" id="A0A7G6Y9P4"/>
<dbReference type="Proteomes" id="UP000515511">
    <property type="component" value="Chromosome"/>
</dbReference>
<name>A0A7G6Y9P4_9MICO</name>
<keyword evidence="1" id="KW-0285">Flavoprotein</keyword>
<dbReference type="PRINTS" id="PR00469">
    <property type="entry name" value="PNDRDTASEII"/>
</dbReference>
<dbReference type="EMBL" id="CP043641">
    <property type="protein sequence ID" value="QNE35209.1"/>
    <property type="molecule type" value="Genomic_DNA"/>
</dbReference>
<sequence>MPDVVVIGGGPAGLSATLNLARALVDVALVDASRPRNSATLRSHGFLTRDGIRPTELRSLAKAELAVYENVEHVERRAVTSVRKEGDGFLVEIAGRAPGEQCTVSAGAVLLTTGLTETLPALPSIRSYYGMSVFSCVACDAWDLRGKPLALIGETPDLARRAVHLARWTTELTVFTNAAGVVTADEETALSALGIRVERGLIADLEGERGAVSSVLLHDGRSIPIEGGFVRPQWTVATSFIDDIHPQQSADGFLITDDGGRTSIPGLYAAGDVAAPGPQQMIIAAGNGARTAAAIVDDLQGVTAFAPRPLAGRP</sequence>
<proteinExistence type="predicted"/>